<proteinExistence type="predicted"/>
<dbReference type="PANTHER" id="PTHR11106:SF27">
    <property type="entry name" value="MACRO DOMAIN-CONTAINING PROTEIN"/>
    <property type="match status" value="1"/>
</dbReference>
<dbReference type="PANTHER" id="PTHR11106">
    <property type="entry name" value="GANGLIOSIDE INDUCED DIFFERENTIATION ASSOCIATED PROTEIN 2-RELATED"/>
    <property type="match status" value="1"/>
</dbReference>
<dbReference type="PROSITE" id="PS51154">
    <property type="entry name" value="MACRO"/>
    <property type="match status" value="1"/>
</dbReference>
<evidence type="ECO:0000256" key="1">
    <source>
        <dbReference type="SAM" id="MobiDB-lite"/>
    </source>
</evidence>
<organism evidence="4 5">
    <name type="scientific">Ditylenchus destructor</name>
    <dbReference type="NCBI Taxonomy" id="166010"/>
    <lineage>
        <taxon>Eukaryota</taxon>
        <taxon>Metazoa</taxon>
        <taxon>Ecdysozoa</taxon>
        <taxon>Nematoda</taxon>
        <taxon>Chromadorea</taxon>
        <taxon>Rhabditida</taxon>
        <taxon>Tylenchina</taxon>
        <taxon>Tylenchomorpha</taxon>
        <taxon>Sphaerularioidea</taxon>
        <taxon>Anguinidae</taxon>
        <taxon>Anguininae</taxon>
        <taxon>Ditylenchus</taxon>
    </lineage>
</organism>
<feature type="compositionally biased region" description="Polar residues" evidence="1">
    <location>
        <begin position="489"/>
        <end position="502"/>
    </location>
</feature>
<name>A0AAD4N482_9BILA</name>
<accession>A0AAD4N482</accession>
<dbReference type="Pfam" id="PF01661">
    <property type="entry name" value="Macro"/>
    <property type="match status" value="1"/>
</dbReference>
<keyword evidence="2" id="KW-0732">Signal</keyword>
<evidence type="ECO:0000313" key="5">
    <source>
        <dbReference type="Proteomes" id="UP001201812"/>
    </source>
</evidence>
<evidence type="ECO:0000259" key="3">
    <source>
        <dbReference type="PROSITE" id="PS51154"/>
    </source>
</evidence>
<feature type="domain" description="Macro" evidence="3">
    <location>
        <begin position="226"/>
        <end position="421"/>
    </location>
</feature>
<gene>
    <name evidence="4" type="ORF">DdX_08470</name>
</gene>
<dbReference type="SUPFAM" id="SSF52949">
    <property type="entry name" value="Macro domain-like"/>
    <property type="match status" value="1"/>
</dbReference>
<dbReference type="EMBL" id="JAKKPZ010000013">
    <property type="protein sequence ID" value="KAI1714375.1"/>
    <property type="molecule type" value="Genomic_DNA"/>
</dbReference>
<protein>
    <submittedName>
        <fullName evidence="4">Macro domain-containing protein</fullName>
    </submittedName>
</protein>
<sequence length="525" mass="59859">MISVQISGKPLIFLSFLIILAGARDSLDVDPLDYDSDDPYARGRDRRKDEFYPAKRGPWLYEFRETDQEWRDALKKLNGLRVRMGDAFNALQWDEGLARRITGDNFSELRAYHTILKRPRRLASANLLAGIEQVFMELLNYIICDNAGCSGNPFVKNGQTYTMSYAFVDLNPVMIGCRCRFFKKNMQTQLRIAILCKTNTGTSARTILFRTNDVTNPTVRNALQIVKRDDRTVDKKHKITLETINIVHAPVLAIVNSANRNLENNDNKGVNGVIFNAAGPRLTQYLRKHYNGLNPGKAVMTPSFDIEESGRGRARRIIHTVGPRLRYPGRPTRNEIQQLSNCYINSLNRALEHKVTSIAFPPISAGTGNFPKEMAAKIAIRNIRKWLRESNNADRMHRIQIVVYRSRDDYNIYDRLLRDHMAQYYTPQPNNRRDNGRRYSAQIDSLDDDSIMGRKNNPIWNSRDRDNQDTSLGLNSDGPDKPNLRTEDNSLSDSNENPTDDSGTQDDSGMESDDDNSDNSFDPNG</sequence>
<feature type="signal peptide" evidence="2">
    <location>
        <begin position="1"/>
        <end position="23"/>
    </location>
</feature>
<dbReference type="SMART" id="SM00506">
    <property type="entry name" value="A1pp"/>
    <property type="match status" value="1"/>
</dbReference>
<reference evidence="4" key="1">
    <citation type="submission" date="2022-01" db="EMBL/GenBank/DDBJ databases">
        <title>Genome Sequence Resource for Two Populations of Ditylenchus destructor, the Migratory Endoparasitic Phytonematode.</title>
        <authorList>
            <person name="Zhang H."/>
            <person name="Lin R."/>
            <person name="Xie B."/>
        </authorList>
    </citation>
    <scope>NUCLEOTIDE SEQUENCE</scope>
    <source>
        <strain evidence="4">BazhouSP</strain>
    </source>
</reference>
<feature type="chain" id="PRO_5042014021" evidence="2">
    <location>
        <begin position="24"/>
        <end position="525"/>
    </location>
</feature>
<dbReference type="Proteomes" id="UP001201812">
    <property type="component" value="Unassembled WGS sequence"/>
</dbReference>
<dbReference type="InterPro" id="IPR002589">
    <property type="entry name" value="Macro_dom"/>
</dbReference>
<comment type="caution">
    <text evidence="4">The sequence shown here is derived from an EMBL/GenBank/DDBJ whole genome shotgun (WGS) entry which is preliminary data.</text>
</comment>
<dbReference type="AlphaFoldDB" id="A0AAD4N482"/>
<dbReference type="Gene3D" id="3.40.220.10">
    <property type="entry name" value="Leucine Aminopeptidase, subunit E, domain 1"/>
    <property type="match status" value="1"/>
</dbReference>
<evidence type="ECO:0000313" key="4">
    <source>
        <dbReference type="EMBL" id="KAI1714375.1"/>
    </source>
</evidence>
<keyword evidence="5" id="KW-1185">Reference proteome</keyword>
<evidence type="ECO:0000256" key="2">
    <source>
        <dbReference type="SAM" id="SignalP"/>
    </source>
</evidence>
<feature type="compositionally biased region" description="Acidic residues" evidence="1">
    <location>
        <begin position="508"/>
        <end position="517"/>
    </location>
</feature>
<dbReference type="InterPro" id="IPR043472">
    <property type="entry name" value="Macro_dom-like"/>
</dbReference>
<feature type="region of interest" description="Disordered" evidence="1">
    <location>
        <begin position="443"/>
        <end position="525"/>
    </location>
</feature>
<feature type="compositionally biased region" description="Basic and acidic residues" evidence="1">
    <location>
        <begin position="478"/>
        <end position="488"/>
    </location>
</feature>